<dbReference type="STRING" id="1802461.A3B24_00610"/>
<dbReference type="Pfam" id="PF04332">
    <property type="entry name" value="DUF475"/>
    <property type="match status" value="1"/>
</dbReference>
<feature type="transmembrane region" description="Helical" evidence="1">
    <location>
        <begin position="280"/>
        <end position="297"/>
    </location>
</feature>
<keyword evidence="1" id="KW-0812">Transmembrane</keyword>
<sequence length="312" mass="34755">MNMLSLALVIIGLIIFEVVNSVDNAIVNAHMLRTMSAKARRWFLLWGILTAVVLVRGLLPLMIVWFTTPSLSIFEVFAATFGANPVAKEAMDASAHILLIGGGMFMLLLYMHWLFLEKKDPFFFSDKLVRPNYGVWFFAGAAILLVTFLWLSREDPLAMLGAAVGNAVFFILYGFREMAERQEHVVEHQTTSDVSKLMFLEVLDTSFSIDGVIGAFAFTTSVFLIFIGNGIGALVVRELTIRSIEKIAKYRWIKNGAMTSIGFLGIFMIMKSFGAHVPEWLPTFVTVSMVGITFWASHKYLKKNGTGNTLAA</sequence>
<feature type="transmembrane region" description="Helical" evidence="1">
    <location>
        <begin position="95"/>
        <end position="113"/>
    </location>
</feature>
<dbReference type="AlphaFoldDB" id="A0A1G2RIP9"/>
<gene>
    <name evidence="2" type="ORF">A3B24_00610</name>
</gene>
<feature type="transmembrane region" description="Helical" evidence="1">
    <location>
        <begin position="257"/>
        <end position="274"/>
    </location>
</feature>
<dbReference type="EMBL" id="MHUG01000024">
    <property type="protein sequence ID" value="OHA72725.1"/>
    <property type="molecule type" value="Genomic_DNA"/>
</dbReference>
<comment type="caution">
    <text evidence="2">The sequence shown here is derived from an EMBL/GenBank/DDBJ whole genome shotgun (WGS) entry which is preliminary data.</text>
</comment>
<evidence type="ECO:0000256" key="1">
    <source>
        <dbReference type="SAM" id="Phobius"/>
    </source>
</evidence>
<feature type="transmembrane region" description="Helical" evidence="1">
    <location>
        <begin position="45"/>
        <end position="66"/>
    </location>
</feature>
<evidence type="ECO:0000313" key="2">
    <source>
        <dbReference type="EMBL" id="OHA72725.1"/>
    </source>
</evidence>
<protein>
    <recommendedName>
        <fullName evidence="4">DUF475 domain-containing protein</fullName>
    </recommendedName>
</protein>
<feature type="transmembrane region" description="Helical" evidence="1">
    <location>
        <begin position="133"/>
        <end position="151"/>
    </location>
</feature>
<dbReference type="PANTHER" id="PTHR30238">
    <property type="entry name" value="MEMBRANE BOUND PREDICTED REDOX MODULATOR"/>
    <property type="match status" value="1"/>
</dbReference>
<dbReference type="PANTHER" id="PTHR30238:SF4">
    <property type="entry name" value="SLL1022 PROTEIN"/>
    <property type="match status" value="1"/>
</dbReference>
<organism evidence="2 3">
    <name type="scientific">Candidatus Wildermuthbacteria bacterium RIFCSPLOWO2_01_FULL_48_16</name>
    <dbReference type="NCBI Taxonomy" id="1802461"/>
    <lineage>
        <taxon>Bacteria</taxon>
        <taxon>Candidatus Wildermuthiibacteriota</taxon>
    </lineage>
</organism>
<evidence type="ECO:0008006" key="4">
    <source>
        <dbReference type="Google" id="ProtNLM"/>
    </source>
</evidence>
<keyword evidence="1" id="KW-0472">Membrane</keyword>
<name>A0A1G2RIP9_9BACT</name>
<accession>A0A1G2RIP9</accession>
<proteinExistence type="predicted"/>
<feature type="transmembrane region" description="Helical" evidence="1">
    <location>
        <begin position="212"/>
        <end position="236"/>
    </location>
</feature>
<keyword evidence="1" id="KW-1133">Transmembrane helix</keyword>
<evidence type="ECO:0000313" key="3">
    <source>
        <dbReference type="Proteomes" id="UP000176917"/>
    </source>
</evidence>
<dbReference type="InterPro" id="IPR007427">
    <property type="entry name" value="DUF475"/>
</dbReference>
<dbReference type="Proteomes" id="UP000176917">
    <property type="component" value="Unassembled WGS sequence"/>
</dbReference>
<reference evidence="2 3" key="1">
    <citation type="journal article" date="2016" name="Nat. Commun.">
        <title>Thousands of microbial genomes shed light on interconnected biogeochemical processes in an aquifer system.</title>
        <authorList>
            <person name="Anantharaman K."/>
            <person name="Brown C.T."/>
            <person name="Hug L.A."/>
            <person name="Sharon I."/>
            <person name="Castelle C.J."/>
            <person name="Probst A.J."/>
            <person name="Thomas B.C."/>
            <person name="Singh A."/>
            <person name="Wilkins M.J."/>
            <person name="Karaoz U."/>
            <person name="Brodie E.L."/>
            <person name="Williams K.H."/>
            <person name="Hubbard S.S."/>
            <person name="Banfield J.F."/>
        </authorList>
    </citation>
    <scope>NUCLEOTIDE SEQUENCE [LARGE SCALE GENOMIC DNA]</scope>
</reference>